<reference evidence="2" key="2">
    <citation type="submission" date="2021-09" db="EMBL/GenBank/DDBJ databases">
        <authorList>
            <person name="Jia N."/>
            <person name="Wang J."/>
            <person name="Shi W."/>
            <person name="Du L."/>
            <person name="Sun Y."/>
            <person name="Zhan W."/>
            <person name="Jiang J."/>
            <person name="Wang Q."/>
            <person name="Zhang B."/>
            <person name="Ji P."/>
            <person name="Sakyi L.B."/>
            <person name="Cui X."/>
            <person name="Yuan T."/>
            <person name="Jiang B."/>
            <person name="Yang W."/>
            <person name="Lam T.T.-Y."/>
            <person name="Chang Q."/>
            <person name="Ding S."/>
            <person name="Wang X."/>
            <person name="Zhu J."/>
            <person name="Ruan X."/>
            <person name="Zhao L."/>
            <person name="Wei J."/>
            <person name="Que T."/>
            <person name="Du C."/>
            <person name="Cheng J."/>
            <person name="Dai P."/>
            <person name="Han X."/>
            <person name="Huang E."/>
            <person name="Gao Y."/>
            <person name="Liu J."/>
            <person name="Shao H."/>
            <person name="Ye R."/>
            <person name="Li L."/>
            <person name="Wei W."/>
            <person name="Wang X."/>
            <person name="Wang C."/>
            <person name="Huo Q."/>
            <person name="Li W."/>
            <person name="Guo W."/>
            <person name="Chen H."/>
            <person name="Chen S."/>
            <person name="Zhou L."/>
            <person name="Zhou L."/>
            <person name="Ni X."/>
            <person name="Tian J."/>
            <person name="Zhou Y."/>
            <person name="Sheng Y."/>
            <person name="Liu T."/>
            <person name="Pan Y."/>
            <person name="Xia L."/>
            <person name="Li J."/>
            <person name="Zhao F."/>
            <person name="Cao W."/>
        </authorList>
    </citation>
    <scope>NUCLEOTIDE SEQUENCE</scope>
    <source>
        <strain evidence="2">Rmic-2018</strain>
        <tissue evidence="2">Larvae</tissue>
    </source>
</reference>
<gene>
    <name evidence="2" type="ORF">HPB51_015041</name>
</gene>
<accession>A0A9J6ETU2</accession>
<dbReference type="Proteomes" id="UP000821866">
    <property type="component" value="Chromosome 10"/>
</dbReference>
<keyword evidence="1" id="KW-0732">Signal</keyword>
<dbReference type="VEuPathDB" id="VectorBase:LOC119179369"/>
<organism evidence="2 3">
    <name type="scientific">Rhipicephalus microplus</name>
    <name type="common">Cattle tick</name>
    <name type="synonym">Boophilus microplus</name>
    <dbReference type="NCBI Taxonomy" id="6941"/>
    <lineage>
        <taxon>Eukaryota</taxon>
        <taxon>Metazoa</taxon>
        <taxon>Ecdysozoa</taxon>
        <taxon>Arthropoda</taxon>
        <taxon>Chelicerata</taxon>
        <taxon>Arachnida</taxon>
        <taxon>Acari</taxon>
        <taxon>Parasitiformes</taxon>
        <taxon>Ixodida</taxon>
        <taxon>Ixodoidea</taxon>
        <taxon>Ixodidae</taxon>
        <taxon>Rhipicephalinae</taxon>
        <taxon>Rhipicephalus</taxon>
        <taxon>Boophilus</taxon>
    </lineage>
</organism>
<feature type="chain" id="PRO_5039909166" evidence="1">
    <location>
        <begin position="18"/>
        <end position="258"/>
    </location>
</feature>
<comment type="caution">
    <text evidence="2">The sequence shown here is derived from an EMBL/GenBank/DDBJ whole genome shotgun (WGS) entry which is preliminary data.</text>
</comment>
<dbReference type="EMBL" id="JABSTU010000002">
    <property type="protein sequence ID" value="KAH8037607.1"/>
    <property type="molecule type" value="Genomic_DNA"/>
</dbReference>
<reference evidence="2" key="1">
    <citation type="journal article" date="2020" name="Cell">
        <title>Large-Scale Comparative Analyses of Tick Genomes Elucidate Their Genetic Diversity and Vector Capacities.</title>
        <authorList>
            <consortium name="Tick Genome and Microbiome Consortium (TIGMIC)"/>
            <person name="Jia N."/>
            <person name="Wang J."/>
            <person name="Shi W."/>
            <person name="Du L."/>
            <person name="Sun Y."/>
            <person name="Zhan W."/>
            <person name="Jiang J.F."/>
            <person name="Wang Q."/>
            <person name="Zhang B."/>
            <person name="Ji P."/>
            <person name="Bell-Sakyi L."/>
            <person name="Cui X.M."/>
            <person name="Yuan T.T."/>
            <person name="Jiang B.G."/>
            <person name="Yang W.F."/>
            <person name="Lam T.T."/>
            <person name="Chang Q.C."/>
            <person name="Ding S.J."/>
            <person name="Wang X.J."/>
            <person name="Zhu J.G."/>
            <person name="Ruan X.D."/>
            <person name="Zhao L."/>
            <person name="Wei J.T."/>
            <person name="Ye R.Z."/>
            <person name="Que T.C."/>
            <person name="Du C.H."/>
            <person name="Zhou Y.H."/>
            <person name="Cheng J.X."/>
            <person name="Dai P.F."/>
            <person name="Guo W.B."/>
            <person name="Han X.H."/>
            <person name="Huang E.J."/>
            <person name="Li L.F."/>
            <person name="Wei W."/>
            <person name="Gao Y.C."/>
            <person name="Liu J.Z."/>
            <person name="Shao H.Z."/>
            <person name="Wang X."/>
            <person name="Wang C.C."/>
            <person name="Yang T.C."/>
            <person name="Huo Q.B."/>
            <person name="Li W."/>
            <person name="Chen H.Y."/>
            <person name="Chen S.E."/>
            <person name="Zhou L.G."/>
            <person name="Ni X.B."/>
            <person name="Tian J.H."/>
            <person name="Sheng Y."/>
            <person name="Liu T."/>
            <person name="Pan Y.S."/>
            <person name="Xia L.Y."/>
            <person name="Li J."/>
            <person name="Zhao F."/>
            <person name="Cao W.C."/>
        </authorList>
    </citation>
    <scope>NUCLEOTIDE SEQUENCE</scope>
    <source>
        <strain evidence="2">Rmic-2018</strain>
    </source>
</reference>
<evidence type="ECO:0000313" key="2">
    <source>
        <dbReference type="EMBL" id="KAH8037607.1"/>
    </source>
</evidence>
<keyword evidence="3" id="KW-1185">Reference proteome</keyword>
<evidence type="ECO:0000256" key="1">
    <source>
        <dbReference type="SAM" id="SignalP"/>
    </source>
</evidence>
<dbReference type="AlphaFoldDB" id="A0A9J6ETU2"/>
<protein>
    <submittedName>
        <fullName evidence="2">Uncharacterized protein</fullName>
    </submittedName>
</protein>
<proteinExistence type="predicted"/>
<evidence type="ECO:0000313" key="3">
    <source>
        <dbReference type="Proteomes" id="UP000821866"/>
    </source>
</evidence>
<feature type="signal peptide" evidence="1">
    <location>
        <begin position="1"/>
        <end position="17"/>
    </location>
</feature>
<sequence length="258" mass="29119">MRTFGAFLLVVISVVSGDVQERGHSYVTKNVTVENEQSTCGAENAHPLPAHSKLLLEPHIRDIWEELATYILRRKTWKVDSFDSFTLLDASPKTSIITQQRLSPQTQLKKNLMESAGIEVFVASHASSSIHDIDKLDPVMLAGYGERWEDTKHTSLWRACVESHFSLITHYQQNEVWHLEESHDKDIKCCMKALPELLCDKASRNLQKELDGVMSPAMWDVDRRFYSGMPQVWLDGVTEIAKQLAEGGPSGKPKLTAT</sequence>
<name>A0A9J6ETU2_RHIMP</name>